<keyword evidence="3" id="KW-1185">Reference proteome</keyword>
<dbReference type="GeneID" id="36322959"/>
<sequence>MNPCTLGWYLPLLVADVPGALQPSDGDRAGAGAGTGPGRPSADAHGHAMPAGGEADASAAAPARDAGGSAWKELDAKFRRDLPDEAYVGRLVYRGLVMRACPAIRLLDGVEVSGKEREKAERVLKGVLGMRRGRVAGPEAEARG</sequence>
<evidence type="ECO:0000256" key="1">
    <source>
        <dbReference type="SAM" id="MobiDB-lite"/>
    </source>
</evidence>
<gene>
    <name evidence="2" type="ORF">POSPLADRAFT_1041963</name>
</gene>
<protein>
    <submittedName>
        <fullName evidence="2">Uncharacterized protein</fullName>
    </submittedName>
</protein>
<dbReference type="Proteomes" id="UP000194127">
    <property type="component" value="Unassembled WGS sequence"/>
</dbReference>
<feature type="compositionally biased region" description="Low complexity" evidence="1">
    <location>
        <begin position="48"/>
        <end position="66"/>
    </location>
</feature>
<dbReference type="RefSeq" id="XP_024333252.1">
    <property type="nucleotide sequence ID" value="XM_024478009.1"/>
</dbReference>
<evidence type="ECO:0000313" key="2">
    <source>
        <dbReference type="EMBL" id="OSX56458.1"/>
    </source>
</evidence>
<name>A0A1X6MJD8_9APHY</name>
<accession>A0A1X6MJD8</accession>
<organism evidence="2 3">
    <name type="scientific">Postia placenta MAD-698-R-SB12</name>
    <dbReference type="NCBI Taxonomy" id="670580"/>
    <lineage>
        <taxon>Eukaryota</taxon>
        <taxon>Fungi</taxon>
        <taxon>Dikarya</taxon>
        <taxon>Basidiomycota</taxon>
        <taxon>Agaricomycotina</taxon>
        <taxon>Agaricomycetes</taxon>
        <taxon>Polyporales</taxon>
        <taxon>Adustoporiaceae</taxon>
        <taxon>Rhodonia</taxon>
    </lineage>
</organism>
<dbReference type="OrthoDB" id="7451790at2759"/>
<proteinExistence type="predicted"/>
<dbReference type="AlphaFoldDB" id="A0A1X6MJD8"/>
<dbReference type="EMBL" id="KZ110613">
    <property type="protein sequence ID" value="OSX56458.1"/>
    <property type="molecule type" value="Genomic_DNA"/>
</dbReference>
<dbReference type="STRING" id="670580.A0A1X6MJD8"/>
<evidence type="ECO:0000313" key="3">
    <source>
        <dbReference type="Proteomes" id="UP000194127"/>
    </source>
</evidence>
<reference evidence="2 3" key="1">
    <citation type="submission" date="2017-04" db="EMBL/GenBank/DDBJ databases">
        <title>Genome Sequence of the Model Brown-Rot Fungus Postia placenta SB12.</title>
        <authorList>
            <consortium name="DOE Joint Genome Institute"/>
            <person name="Gaskell J."/>
            <person name="Kersten P."/>
            <person name="Larrondo L.F."/>
            <person name="Canessa P."/>
            <person name="Martinez D."/>
            <person name="Hibbett D."/>
            <person name="Schmoll M."/>
            <person name="Kubicek C.P."/>
            <person name="Martinez A.T."/>
            <person name="Yadav J."/>
            <person name="Master E."/>
            <person name="Magnuson J.K."/>
            <person name="James T."/>
            <person name="Yaver D."/>
            <person name="Berka R."/>
            <person name="Labutti K."/>
            <person name="Lipzen A."/>
            <person name="Aerts A."/>
            <person name="Barry K."/>
            <person name="Henrissat B."/>
            <person name="Blanchette R."/>
            <person name="Grigoriev I."/>
            <person name="Cullen D."/>
        </authorList>
    </citation>
    <scope>NUCLEOTIDE SEQUENCE [LARGE SCALE GENOMIC DNA]</scope>
    <source>
        <strain evidence="2 3">MAD-698-R-SB12</strain>
    </source>
</reference>
<feature type="region of interest" description="Disordered" evidence="1">
    <location>
        <begin position="21"/>
        <end position="66"/>
    </location>
</feature>